<name>A0A6J5SC13_9CAUD</name>
<evidence type="ECO:0000313" key="3">
    <source>
        <dbReference type="EMBL" id="CAB4223414.1"/>
    </source>
</evidence>
<protein>
    <submittedName>
        <fullName evidence="2">Uncharacterized protein</fullName>
    </submittedName>
</protein>
<organism evidence="2">
    <name type="scientific">uncultured Caudovirales phage</name>
    <dbReference type="NCBI Taxonomy" id="2100421"/>
    <lineage>
        <taxon>Viruses</taxon>
        <taxon>Duplodnaviria</taxon>
        <taxon>Heunggongvirae</taxon>
        <taxon>Uroviricota</taxon>
        <taxon>Caudoviricetes</taxon>
        <taxon>Peduoviridae</taxon>
        <taxon>Maltschvirus</taxon>
        <taxon>Maltschvirus maltsch</taxon>
    </lineage>
</organism>
<sequence>MAKIKIEDRVERAVRLLNDAIELAHEAGRLPTVSMTGGDNTTAARVFIQLRKPYAWTDGHQIIPELH</sequence>
<evidence type="ECO:0000313" key="2">
    <source>
        <dbReference type="EMBL" id="CAB4211027.1"/>
    </source>
</evidence>
<dbReference type="EMBL" id="LR796943">
    <property type="protein sequence ID" value="CAB4176791.1"/>
    <property type="molecule type" value="Genomic_DNA"/>
</dbReference>
<reference evidence="2" key="1">
    <citation type="submission" date="2020-05" db="EMBL/GenBank/DDBJ databases">
        <authorList>
            <person name="Chiriac C."/>
            <person name="Salcher M."/>
            <person name="Ghai R."/>
            <person name="Kavagutti S V."/>
        </authorList>
    </citation>
    <scope>NUCLEOTIDE SEQUENCE</scope>
</reference>
<gene>
    <name evidence="2" type="ORF">UFOVP1425_64</name>
    <name evidence="3" type="ORF">UFOVP1672_42</name>
    <name evidence="1" type="ORF">UFOVP988_64</name>
</gene>
<evidence type="ECO:0000313" key="1">
    <source>
        <dbReference type="EMBL" id="CAB4176791.1"/>
    </source>
</evidence>
<accession>A0A6J5SC13</accession>
<dbReference type="EMBL" id="LR797367">
    <property type="protein sequence ID" value="CAB4211027.1"/>
    <property type="molecule type" value="Genomic_DNA"/>
</dbReference>
<dbReference type="EMBL" id="LR797536">
    <property type="protein sequence ID" value="CAB4223414.1"/>
    <property type="molecule type" value="Genomic_DNA"/>
</dbReference>
<proteinExistence type="predicted"/>